<proteinExistence type="predicted"/>
<dbReference type="Proteomes" id="UP001732700">
    <property type="component" value="Chromosome 5C"/>
</dbReference>
<evidence type="ECO:0000313" key="2">
    <source>
        <dbReference type="Proteomes" id="UP001732700"/>
    </source>
</evidence>
<protein>
    <submittedName>
        <fullName evidence="1">Uncharacterized protein</fullName>
    </submittedName>
</protein>
<organism evidence="1 2">
    <name type="scientific">Avena sativa</name>
    <name type="common">Oat</name>
    <dbReference type="NCBI Taxonomy" id="4498"/>
    <lineage>
        <taxon>Eukaryota</taxon>
        <taxon>Viridiplantae</taxon>
        <taxon>Streptophyta</taxon>
        <taxon>Embryophyta</taxon>
        <taxon>Tracheophyta</taxon>
        <taxon>Spermatophyta</taxon>
        <taxon>Magnoliopsida</taxon>
        <taxon>Liliopsida</taxon>
        <taxon>Poales</taxon>
        <taxon>Poaceae</taxon>
        <taxon>BOP clade</taxon>
        <taxon>Pooideae</taxon>
        <taxon>Poodae</taxon>
        <taxon>Poeae</taxon>
        <taxon>Poeae Chloroplast Group 1 (Aveneae type)</taxon>
        <taxon>Aveninae</taxon>
        <taxon>Avena</taxon>
    </lineage>
</organism>
<evidence type="ECO:0000313" key="1">
    <source>
        <dbReference type="EnsemblPlants" id="AVESA.00010b.r2.5CG0896360.1.CDS.1"/>
    </source>
</evidence>
<dbReference type="EnsemblPlants" id="AVESA.00010b.r2.5CG0896360.1">
    <property type="protein sequence ID" value="AVESA.00010b.r2.5CG0896360.1.CDS.1"/>
    <property type="gene ID" value="AVESA.00010b.r2.5CG0896360"/>
</dbReference>
<sequence>MIEDDCVENGVPLPNVNSRILAMVIEYCNKHAAASAAVGGTSSDNTAATSGEQDLESSDAKFIEAVDWNTLCEIILAANYLAIQGLLDLSSQRVAEIIKDETVEQVRKRFNIQNDFTPEEEAKVREENQWTFE</sequence>
<reference evidence="1" key="2">
    <citation type="submission" date="2025-09" db="UniProtKB">
        <authorList>
            <consortium name="EnsemblPlants"/>
        </authorList>
    </citation>
    <scope>IDENTIFICATION</scope>
</reference>
<name>A0ACD5Y6J1_AVESA</name>
<reference evidence="1" key="1">
    <citation type="submission" date="2021-05" db="EMBL/GenBank/DDBJ databases">
        <authorList>
            <person name="Scholz U."/>
            <person name="Mascher M."/>
            <person name="Fiebig A."/>
        </authorList>
    </citation>
    <scope>NUCLEOTIDE SEQUENCE [LARGE SCALE GENOMIC DNA]</scope>
</reference>
<keyword evidence="2" id="KW-1185">Reference proteome</keyword>
<accession>A0ACD5Y6J1</accession>